<organism evidence="1 2">
    <name type="scientific">Massilia horti</name>
    <dbReference type="NCBI Taxonomy" id="2562153"/>
    <lineage>
        <taxon>Bacteria</taxon>
        <taxon>Pseudomonadati</taxon>
        <taxon>Pseudomonadota</taxon>
        <taxon>Betaproteobacteria</taxon>
        <taxon>Burkholderiales</taxon>
        <taxon>Oxalobacteraceae</taxon>
        <taxon>Telluria group</taxon>
        <taxon>Massilia</taxon>
    </lineage>
</organism>
<evidence type="ECO:0000313" key="1">
    <source>
        <dbReference type="EMBL" id="TFW28735.1"/>
    </source>
</evidence>
<dbReference type="AlphaFoldDB" id="A0A4Y9SQI0"/>
<name>A0A4Y9SQI0_9BURK</name>
<dbReference type="OrthoDB" id="9804891at2"/>
<comment type="caution">
    <text evidence="1">The sequence shown here is derived from an EMBL/GenBank/DDBJ whole genome shotgun (WGS) entry which is preliminary data.</text>
</comment>
<dbReference type="EMBL" id="SPUM01000134">
    <property type="protein sequence ID" value="TFW28735.1"/>
    <property type="molecule type" value="Genomic_DNA"/>
</dbReference>
<evidence type="ECO:0000313" key="2">
    <source>
        <dbReference type="Proteomes" id="UP000297258"/>
    </source>
</evidence>
<gene>
    <name evidence="1" type="ORF">E4O92_20560</name>
</gene>
<reference evidence="1 2" key="1">
    <citation type="submission" date="2019-03" db="EMBL/GenBank/DDBJ databases">
        <title>Draft genome of Massilia hortus sp. nov., a novel bacterial species of the Oxalobacteraceae family.</title>
        <authorList>
            <person name="Peta V."/>
            <person name="Raths R."/>
            <person name="Bucking H."/>
        </authorList>
    </citation>
    <scope>NUCLEOTIDE SEQUENCE [LARGE SCALE GENOMIC DNA]</scope>
    <source>
        <strain evidence="1 2">ONC3</strain>
    </source>
</reference>
<dbReference type="RefSeq" id="WP_135191532.1">
    <property type="nucleotide sequence ID" value="NZ_SPUM01000134.1"/>
</dbReference>
<protein>
    <recommendedName>
        <fullName evidence="3">Antibiotic biosynthesis monooxygenase</fullName>
    </recommendedName>
</protein>
<keyword evidence="2" id="KW-1185">Reference proteome</keyword>
<dbReference type="SUPFAM" id="SSF54909">
    <property type="entry name" value="Dimeric alpha+beta barrel"/>
    <property type="match status" value="2"/>
</dbReference>
<dbReference type="InterPro" id="IPR011008">
    <property type="entry name" value="Dimeric_a/b-barrel"/>
</dbReference>
<sequence>MLAKALLIHLDAKPGVEATVEELLLGSLPAARAETWTRAWSFLRFGRGEYAVFAAFADEQARQAHLQGPVALTLTARAGELLMKEPRFERIDILACKVPVVIPRRDDSKGLLLSFKARAGHESDVEQFLRGARLYVVEETGTTAWFAVRFEDGDYGIIDTFPDNGARFAHLTGHVPRELAKHALSLLGSMPDIHMLNVLAESFQT</sequence>
<accession>A0A4Y9SQI0</accession>
<dbReference type="Proteomes" id="UP000297258">
    <property type="component" value="Unassembled WGS sequence"/>
</dbReference>
<dbReference type="Gene3D" id="3.30.70.100">
    <property type="match status" value="2"/>
</dbReference>
<proteinExistence type="predicted"/>
<evidence type="ECO:0008006" key="3">
    <source>
        <dbReference type="Google" id="ProtNLM"/>
    </source>
</evidence>